<dbReference type="Pfam" id="PF13378">
    <property type="entry name" value="MR_MLE_C"/>
    <property type="match status" value="1"/>
</dbReference>
<dbReference type="InterPro" id="IPR013342">
    <property type="entry name" value="Mandelate_racemase_C"/>
</dbReference>
<feature type="region of interest" description="Disordered" evidence="7">
    <location>
        <begin position="448"/>
        <end position="495"/>
    </location>
</feature>
<evidence type="ECO:0000259" key="8">
    <source>
        <dbReference type="SMART" id="SM00922"/>
    </source>
</evidence>
<dbReference type="InterPro" id="IPR046945">
    <property type="entry name" value="RHMD-like"/>
</dbReference>
<dbReference type="Gene3D" id="3.30.390.10">
    <property type="entry name" value="Enolase-like, N-terminal domain"/>
    <property type="match status" value="1"/>
</dbReference>
<evidence type="ECO:0000313" key="10">
    <source>
        <dbReference type="Proteomes" id="UP000008703"/>
    </source>
</evidence>
<dbReference type="PROSITE" id="PS00909">
    <property type="entry name" value="MR_MLE_2"/>
    <property type="match status" value="1"/>
</dbReference>
<evidence type="ECO:0000256" key="1">
    <source>
        <dbReference type="ARBA" id="ARBA00001737"/>
    </source>
</evidence>
<name>G2P6A8_STRV4</name>
<evidence type="ECO:0000256" key="6">
    <source>
        <dbReference type="ARBA" id="ARBA00023239"/>
    </source>
</evidence>
<protein>
    <recommendedName>
        <fullName evidence="3">L-fuconate dehydratase</fullName>
        <ecNumber evidence="3">4.2.1.68</ecNumber>
    </recommendedName>
</protein>
<dbReference type="GO" id="GO:0016052">
    <property type="term" value="P:carbohydrate catabolic process"/>
    <property type="evidence" value="ECO:0007669"/>
    <property type="project" value="InterPro"/>
</dbReference>
<dbReference type="InterPro" id="IPR013341">
    <property type="entry name" value="Mandelate_racemase_N_dom"/>
</dbReference>
<evidence type="ECO:0000313" key="9">
    <source>
        <dbReference type="EMBL" id="AEM86058.1"/>
    </source>
</evidence>
<organism evidence="9 10">
    <name type="scientific">Streptomyces violaceusniger (strain Tu 4113)</name>
    <dbReference type="NCBI Taxonomy" id="653045"/>
    <lineage>
        <taxon>Bacteria</taxon>
        <taxon>Bacillati</taxon>
        <taxon>Actinomycetota</taxon>
        <taxon>Actinomycetes</taxon>
        <taxon>Kitasatosporales</taxon>
        <taxon>Streptomycetaceae</taxon>
        <taxon>Streptomyces</taxon>
        <taxon>Streptomyces violaceusniger group</taxon>
    </lineage>
</organism>
<keyword evidence="5" id="KW-0460">Magnesium</keyword>
<dbReference type="SFLD" id="SFLDF00111">
    <property type="entry name" value="L-fuconate_dehydratase"/>
    <property type="match status" value="1"/>
</dbReference>
<evidence type="ECO:0000256" key="2">
    <source>
        <dbReference type="ARBA" id="ARBA00001946"/>
    </source>
</evidence>
<dbReference type="InterPro" id="IPR029017">
    <property type="entry name" value="Enolase-like_N"/>
</dbReference>
<dbReference type="InterPro" id="IPR018110">
    <property type="entry name" value="Mandel_Rmase/mucon_lact_enz_CS"/>
</dbReference>
<evidence type="ECO:0000256" key="3">
    <source>
        <dbReference type="ARBA" id="ARBA00013142"/>
    </source>
</evidence>
<dbReference type="PANTHER" id="PTHR13794">
    <property type="entry name" value="ENOLASE SUPERFAMILY, MANDELATE RACEMASE"/>
    <property type="match status" value="1"/>
</dbReference>
<dbReference type="Proteomes" id="UP000008703">
    <property type="component" value="Chromosome"/>
</dbReference>
<dbReference type="SUPFAM" id="SSF51604">
    <property type="entry name" value="Enolase C-terminal domain-like"/>
    <property type="match status" value="1"/>
</dbReference>
<dbReference type="Gene3D" id="3.20.20.120">
    <property type="entry name" value="Enolase-like C-terminal domain"/>
    <property type="match status" value="1"/>
</dbReference>
<dbReference type="InterPro" id="IPR029065">
    <property type="entry name" value="Enolase_C-like"/>
</dbReference>
<dbReference type="GO" id="GO:0009063">
    <property type="term" value="P:amino acid catabolic process"/>
    <property type="evidence" value="ECO:0007669"/>
    <property type="project" value="InterPro"/>
</dbReference>
<dbReference type="SFLD" id="SFLDG00179">
    <property type="entry name" value="mandelate_racemase"/>
    <property type="match status" value="1"/>
</dbReference>
<dbReference type="InterPro" id="IPR034610">
    <property type="entry name" value="L-fuconate_dehydratase"/>
</dbReference>
<dbReference type="GO" id="GO:0050023">
    <property type="term" value="F:L-fuconate dehydratase activity"/>
    <property type="evidence" value="ECO:0007669"/>
    <property type="project" value="UniProtKB-EC"/>
</dbReference>
<keyword evidence="10" id="KW-1185">Reference proteome</keyword>
<feature type="domain" description="Mandelate racemase/muconate lactonizing enzyme C-terminal" evidence="8">
    <location>
        <begin position="216"/>
        <end position="312"/>
    </location>
</feature>
<dbReference type="Pfam" id="PF02746">
    <property type="entry name" value="MR_MLE_N"/>
    <property type="match status" value="1"/>
</dbReference>
<dbReference type="HOGENOM" id="CLU_030273_2_0_11"/>
<evidence type="ECO:0000256" key="7">
    <source>
        <dbReference type="SAM" id="MobiDB-lite"/>
    </source>
</evidence>
<gene>
    <name evidence="9" type="ORF">Strvi_6676</name>
</gene>
<dbReference type="SUPFAM" id="SSF54826">
    <property type="entry name" value="Enolase N-terminal domain-like"/>
    <property type="match status" value="1"/>
</dbReference>
<dbReference type="EMBL" id="CP002994">
    <property type="protein sequence ID" value="AEM86058.1"/>
    <property type="molecule type" value="Genomic_DNA"/>
</dbReference>
<comment type="cofactor">
    <cofactor evidence="2">
        <name>Mg(2+)</name>
        <dbReference type="ChEBI" id="CHEBI:18420"/>
    </cofactor>
</comment>
<evidence type="ECO:0000256" key="4">
    <source>
        <dbReference type="ARBA" id="ARBA00022723"/>
    </source>
</evidence>
<comment type="catalytic activity">
    <reaction evidence="1">
        <text>L-fuconate = 2-dehydro-3-deoxy-L-fuconate + H2O</text>
        <dbReference type="Rhea" id="RHEA:22772"/>
        <dbReference type="ChEBI" id="CHEBI:15377"/>
        <dbReference type="ChEBI" id="CHEBI:21291"/>
        <dbReference type="ChEBI" id="CHEBI:37448"/>
        <dbReference type="EC" id="4.2.1.68"/>
    </reaction>
</comment>
<dbReference type="EC" id="4.2.1.68" evidence="3"/>
<dbReference type="AlphaFoldDB" id="G2P6A8"/>
<dbReference type="GO" id="GO:0000287">
    <property type="term" value="F:magnesium ion binding"/>
    <property type="evidence" value="ECO:0007669"/>
    <property type="project" value="TreeGrafter"/>
</dbReference>
<dbReference type="KEGG" id="svl:Strvi_6676"/>
<proteinExistence type="predicted"/>
<dbReference type="FunFam" id="3.20.20.120:FF:000007">
    <property type="entry name" value="Mitochondrial enolase superfamily member 1"/>
    <property type="match status" value="1"/>
</dbReference>
<dbReference type="InterPro" id="IPR036849">
    <property type="entry name" value="Enolase-like_C_sf"/>
</dbReference>
<evidence type="ECO:0000256" key="5">
    <source>
        <dbReference type="ARBA" id="ARBA00022842"/>
    </source>
</evidence>
<dbReference type="SMART" id="SM00922">
    <property type="entry name" value="MR_MLE"/>
    <property type="match status" value="1"/>
</dbReference>
<keyword evidence="6" id="KW-0456">Lyase</keyword>
<reference evidence="9" key="1">
    <citation type="submission" date="2011-08" db="EMBL/GenBank/DDBJ databases">
        <title>Complete sequence of chromosome of Streptomyces violaceusniger Tu 4113.</title>
        <authorList>
            <consortium name="US DOE Joint Genome Institute"/>
            <person name="Lucas S."/>
            <person name="Han J."/>
            <person name="Lapidus A."/>
            <person name="Cheng J.-F."/>
            <person name="Goodwin L."/>
            <person name="Pitluck S."/>
            <person name="Peters L."/>
            <person name="Ivanova N."/>
            <person name="Daligault H."/>
            <person name="Detter J.C."/>
            <person name="Han C."/>
            <person name="Tapia R."/>
            <person name="Land M."/>
            <person name="Hauser L."/>
            <person name="Kyrpides N."/>
            <person name="Ivanova N."/>
            <person name="Pagani I."/>
            <person name="Hagen A."/>
            <person name="Katz L."/>
            <person name="Fiedler H.-P."/>
            <person name="Keasling J."/>
            <person name="Fortman J."/>
            <person name="Woyke T."/>
        </authorList>
    </citation>
    <scope>NUCLEOTIDE SEQUENCE [LARGE SCALE GENOMIC DNA]</scope>
    <source>
        <strain evidence="9">Tu 4113</strain>
    </source>
</reference>
<sequence>MFSLAHRFREHPLSLRPSVTELEVHDIRFPTSEQLDGSDAMNPDPDYSAAYVVLRTDAGEGTASEGHGFVFTIGRGNDVTAAAIRSLRPHVVGRPAPLTAADLAVLHRELTHDSQLRWLGPEKGVMHMAAGAVINAAWDLAARQAGRPLWQFLAEMSPEELVELVDFRYLTDALTRDEALAILRAAEPGRAERAALLRERGYPAYTTSPGWLGYSDEKMIKLAQEAVADGFGQIKLKVGADLDEDLRRMRLAREAVGPDVRIAVDANQRWDVAEAVRWMSALAPYDPHWIEEPTSPDDVLAHAAIRAGQPVKVATGEHVANRVVFKQLLQAEAVDFVQIDAARVAGVNENLTILLLAAKYGLPVCPHAGGVGLCELVQHLAMFDFVAVSGSWDDRVIEYVDHLHEHFADPVVIESGRYRTPTAPGFSARMYPESIAAYRYPDGPEWRARLATPAPATPAPATPAPATPEPATPEPATPAPATPAPAQPVRQEDNQ</sequence>
<feature type="compositionally biased region" description="Pro residues" evidence="7">
    <location>
        <begin position="455"/>
        <end position="486"/>
    </location>
</feature>
<dbReference type="SFLD" id="SFLDS00001">
    <property type="entry name" value="Enolase"/>
    <property type="match status" value="1"/>
</dbReference>
<dbReference type="eggNOG" id="COG4948">
    <property type="taxonomic scope" value="Bacteria"/>
</dbReference>
<keyword evidence="4" id="KW-0479">Metal-binding</keyword>
<dbReference type="PANTHER" id="PTHR13794:SF58">
    <property type="entry name" value="MITOCHONDRIAL ENOLASE SUPERFAMILY MEMBER 1"/>
    <property type="match status" value="1"/>
</dbReference>
<accession>G2P6A8</accession>